<accession>A0ACC2SAQ2</accession>
<dbReference type="Proteomes" id="UP001165960">
    <property type="component" value="Unassembled WGS sequence"/>
</dbReference>
<evidence type="ECO:0000313" key="2">
    <source>
        <dbReference type="Proteomes" id="UP001165960"/>
    </source>
</evidence>
<gene>
    <name evidence="1" type="ORF">DSO57_1004235</name>
</gene>
<evidence type="ECO:0000313" key="1">
    <source>
        <dbReference type="EMBL" id="KAJ9059252.1"/>
    </source>
</evidence>
<sequence>MGLSIMYEWFVVGSCKGALHQWQRDGVQIASLGQCFMTSSKRILDEGSVIKQDLCFWVLFMNGGYLGVHVPSVKFIISICRAEERLTWMSIICTKSILEVNERFAYSNL</sequence>
<keyword evidence="2" id="KW-1185">Reference proteome</keyword>
<name>A0ACC2SAQ2_9FUNG</name>
<reference evidence="1" key="1">
    <citation type="submission" date="2022-04" db="EMBL/GenBank/DDBJ databases">
        <title>Genome of the entomopathogenic fungus Entomophthora muscae.</title>
        <authorList>
            <person name="Elya C."/>
            <person name="Lovett B.R."/>
            <person name="Lee E."/>
            <person name="Macias A.M."/>
            <person name="Hajek A.E."/>
            <person name="De Bivort B.L."/>
            <person name="Kasson M.T."/>
            <person name="De Fine Licht H.H."/>
            <person name="Stajich J.E."/>
        </authorList>
    </citation>
    <scope>NUCLEOTIDE SEQUENCE</scope>
    <source>
        <strain evidence="1">Berkeley</strain>
    </source>
</reference>
<protein>
    <submittedName>
        <fullName evidence="1">Uncharacterized protein</fullName>
    </submittedName>
</protein>
<proteinExistence type="predicted"/>
<dbReference type="EMBL" id="QTSX02005690">
    <property type="protein sequence ID" value="KAJ9059252.1"/>
    <property type="molecule type" value="Genomic_DNA"/>
</dbReference>
<organism evidence="1 2">
    <name type="scientific">Entomophthora muscae</name>
    <dbReference type="NCBI Taxonomy" id="34485"/>
    <lineage>
        <taxon>Eukaryota</taxon>
        <taxon>Fungi</taxon>
        <taxon>Fungi incertae sedis</taxon>
        <taxon>Zoopagomycota</taxon>
        <taxon>Entomophthoromycotina</taxon>
        <taxon>Entomophthoromycetes</taxon>
        <taxon>Entomophthorales</taxon>
        <taxon>Entomophthoraceae</taxon>
        <taxon>Entomophthora</taxon>
    </lineage>
</organism>
<comment type="caution">
    <text evidence="1">The sequence shown here is derived from an EMBL/GenBank/DDBJ whole genome shotgun (WGS) entry which is preliminary data.</text>
</comment>